<sequence>MESTDFPLYITLEKPHAKINRVSACVYFGAILGLVYYRIMYIPNQGYLSWVLLFCAELSFAFIWILDQAMKWRPVDRSTFPERLSNRFEMDLPPIDIFICTADPIKEPPIDVANTLLSTLAFDYPVEKLSCYVSDDGGSPLTFYALFEASRFAKIWVPFCRKYSIQQRCPEAYFSEYHVNENDNLSFLSEWKNVKKMYEDMKNAINTTVERGGVPKAKSNEHKGFEEWSSEISSRDHPSILQVLLEKGKDTDIEGHDLPSLVYVSRQKKPGYPHNFKAGALNVLIRVSAVMSNAPFILTLDCDMYANNCKALREAMCFFMDPQTSHQFGFVQFPQRFQGITKNDLYANRLNRIFEIQYKGLDGIEGPLYVGTGCVHRREVLCGSEPKQYGIREITPAIWNLNIEKSKPLDEVKELANCTYEKNTLWGKKVGMLYDCAVEDVLTGFSIQCRGWKSVFYSPKRDAFVGCAPVNLNDALTQHKRWATGHFEIFVSKFSPATHGLRHTRIAQCMGYSFYGLWAPSSLPIICYGLLPALCMLNGQSIFPQ</sequence>
<dbReference type="GO" id="GO:0012505">
    <property type="term" value="C:endomembrane system"/>
    <property type="evidence" value="ECO:0007669"/>
    <property type="project" value="UniProtKB-SubCell"/>
</dbReference>
<name>A0AA38F6B4_TAXCH</name>
<organism evidence="12 13">
    <name type="scientific">Taxus chinensis</name>
    <name type="common">Chinese yew</name>
    <name type="synonym">Taxus wallichiana var. chinensis</name>
    <dbReference type="NCBI Taxonomy" id="29808"/>
    <lineage>
        <taxon>Eukaryota</taxon>
        <taxon>Viridiplantae</taxon>
        <taxon>Streptophyta</taxon>
        <taxon>Embryophyta</taxon>
        <taxon>Tracheophyta</taxon>
        <taxon>Spermatophyta</taxon>
        <taxon>Pinopsida</taxon>
        <taxon>Pinidae</taxon>
        <taxon>Conifers II</taxon>
        <taxon>Cupressales</taxon>
        <taxon>Taxaceae</taxon>
        <taxon>Taxus</taxon>
    </lineage>
</organism>
<feature type="binding site" evidence="9">
    <location>
        <position position="136"/>
    </location>
    <ligand>
        <name>UDP-alpha-D-glucose</name>
        <dbReference type="ChEBI" id="CHEBI:58885"/>
    </ligand>
</feature>
<dbReference type="PANTHER" id="PTHR13301">
    <property type="entry name" value="X-BOX TRANSCRIPTION FACTOR-RELATED"/>
    <property type="match status" value="1"/>
</dbReference>
<dbReference type="AlphaFoldDB" id="A0AA38F6B4"/>
<evidence type="ECO:0000256" key="7">
    <source>
        <dbReference type="ARBA" id="ARBA00023316"/>
    </source>
</evidence>
<keyword evidence="4 11" id="KW-0812">Transmembrane</keyword>
<keyword evidence="5 11" id="KW-1133">Transmembrane helix</keyword>
<feature type="transmembrane region" description="Helical" evidence="11">
    <location>
        <begin position="512"/>
        <end position="531"/>
    </location>
</feature>
<feature type="binding site" evidence="10">
    <location>
        <position position="301"/>
    </location>
    <ligand>
        <name>Mn(2+)</name>
        <dbReference type="ChEBI" id="CHEBI:29035"/>
    </ligand>
</feature>
<feature type="binding site" evidence="10">
    <location>
        <position position="277"/>
    </location>
    <ligand>
        <name>Mn(2+)</name>
        <dbReference type="ChEBI" id="CHEBI:29035"/>
    </ligand>
</feature>
<evidence type="ECO:0000256" key="8">
    <source>
        <dbReference type="PIRSR" id="PIRSR605150-1"/>
    </source>
</evidence>
<evidence type="ECO:0000256" key="6">
    <source>
        <dbReference type="ARBA" id="ARBA00023136"/>
    </source>
</evidence>
<evidence type="ECO:0000256" key="11">
    <source>
        <dbReference type="SAM" id="Phobius"/>
    </source>
</evidence>
<proteinExistence type="predicted"/>
<evidence type="ECO:0000256" key="5">
    <source>
        <dbReference type="ARBA" id="ARBA00022989"/>
    </source>
</evidence>
<keyword evidence="13" id="KW-1185">Reference proteome</keyword>
<dbReference type="OMA" id="IESAMEM"/>
<evidence type="ECO:0000256" key="10">
    <source>
        <dbReference type="PIRSR" id="PIRSR605150-3"/>
    </source>
</evidence>
<keyword evidence="7" id="KW-0961">Cell wall biogenesis/degradation</keyword>
<feature type="binding site" evidence="9">
    <location>
        <position position="106"/>
    </location>
    <ligand>
        <name>UDP-alpha-D-glucose</name>
        <dbReference type="ChEBI" id="CHEBI:58885"/>
    </ligand>
</feature>
<keyword evidence="6 11" id="KW-0472">Membrane</keyword>
<comment type="caution">
    <text evidence="12">The sequence shown here is derived from an EMBL/GenBank/DDBJ whole genome shotgun (WGS) entry which is preliminary data.</text>
</comment>
<protein>
    <submittedName>
        <fullName evidence="12">Uncharacterized protein</fullName>
    </submittedName>
</protein>
<evidence type="ECO:0000256" key="3">
    <source>
        <dbReference type="ARBA" id="ARBA00022679"/>
    </source>
</evidence>
<evidence type="ECO:0000313" key="13">
    <source>
        <dbReference type="Proteomes" id="UP000824469"/>
    </source>
</evidence>
<feature type="binding site" evidence="9">
    <location>
        <position position="107"/>
    </location>
    <ligand>
        <name>UDP-alpha-D-glucose</name>
        <dbReference type="ChEBI" id="CHEBI:58885"/>
    </ligand>
</feature>
<dbReference type="Pfam" id="PF03552">
    <property type="entry name" value="Cellulose_synt"/>
    <property type="match status" value="2"/>
</dbReference>
<dbReference type="Proteomes" id="UP000824469">
    <property type="component" value="Unassembled WGS sequence"/>
</dbReference>
<dbReference type="GO" id="GO:0016760">
    <property type="term" value="F:cellulose synthase (UDP-forming) activity"/>
    <property type="evidence" value="ECO:0007669"/>
    <property type="project" value="InterPro"/>
</dbReference>
<feature type="transmembrane region" description="Helical" evidence="11">
    <location>
        <begin position="21"/>
        <end position="41"/>
    </location>
</feature>
<keyword evidence="3" id="KW-0808">Transferase</keyword>
<dbReference type="GO" id="GO:0030244">
    <property type="term" value="P:cellulose biosynthetic process"/>
    <property type="evidence" value="ECO:0007669"/>
    <property type="project" value="InterPro"/>
</dbReference>
<evidence type="ECO:0000256" key="4">
    <source>
        <dbReference type="ARBA" id="ARBA00022692"/>
    </source>
</evidence>
<dbReference type="InterPro" id="IPR029044">
    <property type="entry name" value="Nucleotide-diphossugar_trans"/>
</dbReference>
<gene>
    <name evidence="12" type="ORF">KI387_034363</name>
</gene>
<dbReference type="GO" id="GO:0071555">
    <property type="term" value="P:cell wall organization"/>
    <property type="evidence" value="ECO:0007669"/>
    <property type="project" value="UniProtKB-KW"/>
</dbReference>
<dbReference type="InterPro" id="IPR005150">
    <property type="entry name" value="Cellulose_synth"/>
</dbReference>
<evidence type="ECO:0000256" key="1">
    <source>
        <dbReference type="ARBA" id="ARBA00004127"/>
    </source>
</evidence>
<dbReference type="Gene3D" id="3.90.550.10">
    <property type="entry name" value="Spore Coat Polysaccharide Biosynthesis Protein SpsA, Chain A"/>
    <property type="match status" value="1"/>
</dbReference>
<keyword evidence="2" id="KW-0328">Glycosyltransferase</keyword>
<feature type="active site" evidence="8">
    <location>
        <position position="440"/>
    </location>
</feature>
<evidence type="ECO:0000256" key="2">
    <source>
        <dbReference type="ARBA" id="ARBA00022676"/>
    </source>
</evidence>
<dbReference type="EMBL" id="JAHRHJ020003813">
    <property type="protein sequence ID" value="KAH9290246.1"/>
    <property type="molecule type" value="Genomic_DNA"/>
</dbReference>
<reference evidence="12 13" key="1">
    <citation type="journal article" date="2021" name="Nat. Plants">
        <title>The Taxus genome provides insights into paclitaxel biosynthesis.</title>
        <authorList>
            <person name="Xiong X."/>
            <person name="Gou J."/>
            <person name="Liao Q."/>
            <person name="Li Y."/>
            <person name="Zhou Q."/>
            <person name="Bi G."/>
            <person name="Li C."/>
            <person name="Du R."/>
            <person name="Wang X."/>
            <person name="Sun T."/>
            <person name="Guo L."/>
            <person name="Liang H."/>
            <person name="Lu P."/>
            <person name="Wu Y."/>
            <person name="Zhang Z."/>
            <person name="Ro D.K."/>
            <person name="Shang Y."/>
            <person name="Huang S."/>
            <person name="Yan J."/>
        </authorList>
    </citation>
    <scope>NUCLEOTIDE SEQUENCE [LARGE SCALE GENOMIC DNA]</scope>
    <source>
        <strain evidence="12">Ta-2019</strain>
    </source>
</reference>
<accession>A0AA38F6B4</accession>
<feature type="transmembrane region" description="Helical" evidence="11">
    <location>
        <begin position="47"/>
        <end position="66"/>
    </location>
</feature>
<evidence type="ECO:0000256" key="9">
    <source>
        <dbReference type="PIRSR" id="PIRSR605150-2"/>
    </source>
</evidence>
<dbReference type="SUPFAM" id="SSF53448">
    <property type="entry name" value="Nucleotide-diphospho-sugar transferases"/>
    <property type="match status" value="1"/>
</dbReference>
<comment type="subcellular location">
    <subcellularLocation>
        <location evidence="1">Endomembrane system</location>
        <topology evidence="1">Multi-pass membrane protein</topology>
    </subcellularLocation>
</comment>
<feature type="active site" evidence="8">
    <location>
        <position position="136"/>
    </location>
</feature>
<feature type="non-terminal residue" evidence="12">
    <location>
        <position position="545"/>
    </location>
</feature>
<evidence type="ECO:0000313" key="12">
    <source>
        <dbReference type="EMBL" id="KAH9290246.1"/>
    </source>
</evidence>
<dbReference type="GO" id="GO:0016020">
    <property type="term" value="C:membrane"/>
    <property type="evidence" value="ECO:0007669"/>
    <property type="project" value="InterPro"/>
</dbReference>